<dbReference type="AlphaFoldDB" id="A0A7J5C221"/>
<keyword evidence="5" id="KW-0812">Transmembrane</keyword>
<dbReference type="GO" id="GO:0016757">
    <property type="term" value="F:glycosyltransferase activity"/>
    <property type="evidence" value="ECO:0007669"/>
    <property type="project" value="UniProtKB-KW"/>
</dbReference>
<proteinExistence type="inferred from homology"/>
<evidence type="ECO:0000256" key="4">
    <source>
        <dbReference type="SAM" id="MobiDB-lite"/>
    </source>
</evidence>
<dbReference type="InterPro" id="IPR029044">
    <property type="entry name" value="Nucleotide-diphossugar_trans"/>
</dbReference>
<dbReference type="CDD" id="cd06423">
    <property type="entry name" value="CESA_like"/>
    <property type="match status" value="1"/>
</dbReference>
<comment type="similarity">
    <text evidence="1">Belongs to the glycosyltransferase 2 family.</text>
</comment>
<reference evidence="6 7" key="1">
    <citation type="submission" date="2019-09" db="EMBL/GenBank/DDBJ databases">
        <title>Phylogeny of genus Pseudoclavibacter and closely related genus.</title>
        <authorList>
            <person name="Li Y."/>
        </authorList>
    </citation>
    <scope>NUCLEOTIDE SEQUENCE [LARGE SCALE GENOMIC DNA]</scope>
    <source>
        <strain evidence="6 7">DSM 23821</strain>
    </source>
</reference>
<dbReference type="SUPFAM" id="SSF53448">
    <property type="entry name" value="Nucleotide-diphospho-sugar transferases"/>
    <property type="match status" value="1"/>
</dbReference>
<feature type="transmembrane region" description="Helical" evidence="5">
    <location>
        <begin position="376"/>
        <end position="401"/>
    </location>
</feature>
<feature type="region of interest" description="Disordered" evidence="4">
    <location>
        <begin position="1"/>
        <end position="21"/>
    </location>
</feature>
<sequence>MGDSAERGRRPAASTCDGTGRTGRQYTADVQFDVLPFVVWGLILLVSANSVLWVTSSVVRWVTGVPRRLSGLGERRRARIPTREDVAVLVAAHNEELGIARTVRSAHEHVPRGNVFVASDGSTDATAAIARAVGANVLEVTPNRGKAGALSYAIDHFDLASRFEVVMLLDADTVLSPDYLDTGLPLFARDEVVAVAGTARTAWDPGPSSWLGELLVTHRERMYLVMQFLMKFGQASRFANAVNIVPGFASMYRTRILSQVDIAAPGLVIEDFNMTFEVQAKELGTIAFDPRAARAYTQDPDSLPAYTKQVRRWSLGFWQTLKRHASLPLRFRAFLSLYIVELTFTSLVIVAMPALILLSLVVGFEAVHGPSPLESFAATVPALGLLLGYFAADLFVTIVAFSIDHRPQFLRWVLLLPAVRWLDAVLCLQAAVLSLRGRADGRWQSPTRR</sequence>
<evidence type="ECO:0000256" key="1">
    <source>
        <dbReference type="ARBA" id="ARBA00006739"/>
    </source>
</evidence>
<name>A0A7J5C221_9MICO</name>
<keyword evidence="5" id="KW-1133">Transmembrane helix</keyword>
<evidence type="ECO:0000256" key="2">
    <source>
        <dbReference type="ARBA" id="ARBA00022676"/>
    </source>
</evidence>
<keyword evidence="3 6" id="KW-0808">Transferase</keyword>
<dbReference type="OrthoDB" id="9797391at2"/>
<protein>
    <submittedName>
        <fullName evidence="6">Glycosyltransferase family 2 protein</fullName>
    </submittedName>
</protein>
<dbReference type="Pfam" id="PF13641">
    <property type="entry name" value="Glyco_tranf_2_3"/>
    <property type="match status" value="1"/>
</dbReference>
<dbReference type="PANTHER" id="PTHR43630:SF1">
    <property type="entry name" value="POLY-BETA-1,6-N-ACETYL-D-GLUCOSAMINE SYNTHASE"/>
    <property type="match status" value="1"/>
</dbReference>
<evidence type="ECO:0000313" key="7">
    <source>
        <dbReference type="Proteomes" id="UP000467240"/>
    </source>
</evidence>
<feature type="transmembrane region" description="Helical" evidence="5">
    <location>
        <begin position="37"/>
        <end position="59"/>
    </location>
</feature>
<evidence type="ECO:0000256" key="3">
    <source>
        <dbReference type="ARBA" id="ARBA00022679"/>
    </source>
</evidence>
<dbReference type="PANTHER" id="PTHR43630">
    <property type="entry name" value="POLY-BETA-1,6-N-ACETYL-D-GLUCOSAMINE SYNTHASE"/>
    <property type="match status" value="1"/>
</dbReference>
<comment type="caution">
    <text evidence="6">The sequence shown here is derived from an EMBL/GenBank/DDBJ whole genome shotgun (WGS) entry which is preliminary data.</text>
</comment>
<gene>
    <name evidence="6" type="ORF">F8O01_01010</name>
</gene>
<keyword evidence="5" id="KW-0472">Membrane</keyword>
<keyword evidence="7" id="KW-1185">Reference proteome</keyword>
<accession>A0A7J5C221</accession>
<dbReference type="EMBL" id="WBJZ01000001">
    <property type="protein sequence ID" value="KAB1662555.1"/>
    <property type="molecule type" value="Genomic_DNA"/>
</dbReference>
<organism evidence="6 7">
    <name type="scientific">Pseudoclavibacter chungangensis</name>
    <dbReference type="NCBI Taxonomy" id="587635"/>
    <lineage>
        <taxon>Bacteria</taxon>
        <taxon>Bacillati</taxon>
        <taxon>Actinomycetota</taxon>
        <taxon>Actinomycetes</taxon>
        <taxon>Micrococcales</taxon>
        <taxon>Microbacteriaceae</taxon>
        <taxon>Pseudoclavibacter</taxon>
    </lineage>
</organism>
<evidence type="ECO:0000256" key="5">
    <source>
        <dbReference type="SAM" id="Phobius"/>
    </source>
</evidence>
<evidence type="ECO:0000313" key="6">
    <source>
        <dbReference type="EMBL" id="KAB1662555.1"/>
    </source>
</evidence>
<keyword evidence="2" id="KW-0328">Glycosyltransferase</keyword>
<feature type="transmembrane region" description="Helical" evidence="5">
    <location>
        <begin position="333"/>
        <end position="364"/>
    </location>
</feature>
<dbReference type="Proteomes" id="UP000467240">
    <property type="component" value="Unassembled WGS sequence"/>
</dbReference>
<dbReference type="Gene3D" id="3.90.550.10">
    <property type="entry name" value="Spore Coat Polysaccharide Biosynthesis Protein SpsA, Chain A"/>
    <property type="match status" value="1"/>
</dbReference>